<reference evidence="4 5" key="1">
    <citation type="journal article" date="2010" name="Nature">
        <title>Genome sequencing and analysis of the model grass Brachypodium distachyon.</title>
        <authorList>
            <consortium name="International Brachypodium Initiative"/>
        </authorList>
    </citation>
    <scope>NUCLEOTIDE SEQUENCE [LARGE SCALE GENOMIC DNA]</scope>
    <source>
        <strain evidence="4">Bd21</strain>
        <strain evidence="5">cv. Bd21</strain>
    </source>
</reference>
<dbReference type="InterPro" id="IPR013087">
    <property type="entry name" value="Znf_C2H2_type"/>
</dbReference>
<dbReference type="PANTHER" id="PTHR45730">
    <property type="entry name" value="ZINC FINGER PROTEIN JAGGED"/>
    <property type="match status" value="1"/>
</dbReference>
<sequence>MDAPPSPTMPPSKTDLSLTLAPAAAGGIDEAGDGGAAASSACIDGKDVRLFPCLFCNKKFLKSQALGGHQNAHKKERSVGWNPYFYMPPTSHHAHHAHANATPTPASAASGTSYGGGTAATAAAPGAGPGALPAHAAAYASRRAYAALPSSFHIASHGSSSNNSMVGSDRGRDRQQQQQYYAPPESASLSQATAAGEVYSGLQVSSRFAAHRQLSLGAGAAASSSSSSRAEEHPGAGRDELIDMLNWRRGSHGPTASAAATTPSPASTTTTLTSGGGGGEEELDLNLRL</sequence>
<dbReference type="ExpressionAtlas" id="A0A0Q3N862">
    <property type="expression patterns" value="baseline and differential"/>
</dbReference>
<dbReference type="PANTHER" id="PTHR45730:SF120">
    <property type="entry name" value="OS03G0786400 PROTEIN"/>
    <property type="match status" value="1"/>
</dbReference>
<feature type="region of interest" description="Disordered" evidence="2">
    <location>
        <begin position="93"/>
        <end position="119"/>
    </location>
</feature>
<evidence type="ECO:0000259" key="3">
    <source>
        <dbReference type="PROSITE" id="PS50157"/>
    </source>
</evidence>
<feature type="domain" description="C2H2-type" evidence="3">
    <location>
        <begin position="51"/>
        <end position="78"/>
    </location>
</feature>
<dbReference type="AlphaFoldDB" id="A0A0Q3N862"/>
<protein>
    <recommendedName>
        <fullName evidence="3">C2H2-type domain-containing protein</fullName>
    </recommendedName>
</protein>
<organism evidence="4">
    <name type="scientific">Brachypodium distachyon</name>
    <name type="common">Purple false brome</name>
    <name type="synonym">Trachynia distachya</name>
    <dbReference type="NCBI Taxonomy" id="15368"/>
    <lineage>
        <taxon>Eukaryota</taxon>
        <taxon>Viridiplantae</taxon>
        <taxon>Streptophyta</taxon>
        <taxon>Embryophyta</taxon>
        <taxon>Tracheophyta</taxon>
        <taxon>Spermatophyta</taxon>
        <taxon>Magnoliopsida</taxon>
        <taxon>Liliopsida</taxon>
        <taxon>Poales</taxon>
        <taxon>Poaceae</taxon>
        <taxon>BOP clade</taxon>
        <taxon>Pooideae</taxon>
        <taxon>Stipodae</taxon>
        <taxon>Brachypodieae</taxon>
        <taxon>Brachypodium</taxon>
    </lineage>
</organism>
<proteinExistence type="predicted"/>
<dbReference type="PROSITE" id="PS00028">
    <property type="entry name" value="ZINC_FINGER_C2H2_1"/>
    <property type="match status" value="1"/>
</dbReference>
<dbReference type="EMBL" id="CM000880">
    <property type="protein sequence ID" value="KQK12854.1"/>
    <property type="molecule type" value="Genomic_DNA"/>
</dbReference>
<dbReference type="InterPro" id="IPR045320">
    <property type="entry name" value="JAGGED/SL1-like"/>
</dbReference>
<keyword evidence="1" id="KW-0479">Metal-binding</keyword>
<reference evidence="4" key="2">
    <citation type="submission" date="2017-06" db="EMBL/GenBank/DDBJ databases">
        <title>WGS assembly of Brachypodium distachyon.</title>
        <authorList>
            <consortium name="The International Brachypodium Initiative"/>
            <person name="Lucas S."/>
            <person name="Harmon-Smith M."/>
            <person name="Lail K."/>
            <person name="Tice H."/>
            <person name="Grimwood J."/>
            <person name="Bruce D."/>
            <person name="Barry K."/>
            <person name="Shu S."/>
            <person name="Lindquist E."/>
            <person name="Wang M."/>
            <person name="Pitluck S."/>
            <person name="Vogel J.P."/>
            <person name="Garvin D.F."/>
            <person name="Mockler T.C."/>
            <person name="Schmutz J."/>
            <person name="Rokhsar D."/>
            <person name="Bevan M.W."/>
        </authorList>
    </citation>
    <scope>NUCLEOTIDE SEQUENCE</scope>
    <source>
        <strain evidence="4">Bd21</strain>
    </source>
</reference>
<dbReference type="KEGG" id="bdi:100827210"/>
<evidence type="ECO:0000313" key="5">
    <source>
        <dbReference type="EnsemblPlants" id="KQK12854"/>
    </source>
</evidence>
<feature type="compositionally biased region" description="Acidic residues" evidence="2">
    <location>
        <begin position="279"/>
        <end position="289"/>
    </location>
</feature>
<dbReference type="OrthoDB" id="693976at2759"/>
<keyword evidence="1" id="KW-0862">Zinc</keyword>
<evidence type="ECO:0000256" key="1">
    <source>
        <dbReference type="PROSITE-ProRule" id="PRU00042"/>
    </source>
</evidence>
<dbReference type="GO" id="GO:0008270">
    <property type="term" value="F:zinc ion binding"/>
    <property type="evidence" value="ECO:0007669"/>
    <property type="project" value="UniProtKB-KW"/>
</dbReference>
<dbReference type="STRING" id="15368.A0A0Q3N862"/>
<dbReference type="GeneID" id="100827210"/>
<dbReference type="SUPFAM" id="SSF57667">
    <property type="entry name" value="beta-beta-alpha zinc fingers"/>
    <property type="match status" value="1"/>
</dbReference>
<keyword evidence="1" id="KW-0863">Zinc-finger</keyword>
<dbReference type="PROSITE" id="PS50157">
    <property type="entry name" value="ZINC_FINGER_C2H2_2"/>
    <property type="match status" value="1"/>
</dbReference>
<accession>A0A0Q3N862</accession>
<feature type="region of interest" description="Disordered" evidence="2">
    <location>
        <begin position="248"/>
        <end position="289"/>
    </location>
</feature>
<feature type="region of interest" description="Disordered" evidence="2">
    <location>
        <begin position="156"/>
        <end position="188"/>
    </location>
</feature>
<gene>
    <name evidence="5" type="primary">LOC100827210</name>
    <name evidence="4" type="ORF">BRADI_1g06420v3</name>
</gene>
<feature type="compositionally biased region" description="Low complexity" evidence="2">
    <location>
        <begin position="252"/>
        <end position="273"/>
    </location>
</feature>
<dbReference type="GO" id="GO:0003700">
    <property type="term" value="F:DNA-binding transcription factor activity"/>
    <property type="evidence" value="ECO:0007669"/>
    <property type="project" value="InterPro"/>
</dbReference>
<evidence type="ECO:0000313" key="4">
    <source>
        <dbReference type="EMBL" id="KQK12854.1"/>
    </source>
</evidence>
<dbReference type="RefSeq" id="XP_003559356.1">
    <property type="nucleotide sequence ID" value="XM_003559308.4"/>
</dbReference>
<feature type="compositionally biased region" description="Low complexity" evidence="2">
    <location>
        <begin position="99"/>
        <end position="112"/>
    </location>
</feature>
<dbReference type="InterPro" id="IPR036236">
    <property type="entry name" value="Znf_C2H2_sf"/>
</dbReference>
<evidence type="ECO:0000256" key="2">
    <source>
        <dbReference type="SAM" id="MobiDB-lite"/>
    </source>
</evidence>
<reference evidence="5" key="3">
    <citation type="submission" date="2018-08" db="UniProtKB">
        <authorList>
            <consortium name="EnsemblPlants"/>
        </authorList>
    </citation>
    <scope>IDENTIFICATION</scope>
    <source>
        <strain evidence="5">cv. Bd21</strain>
    </source>
</reference>
<dbReference type="EnsemblPlants" id="KQK12854">
    <property type="protein sequence ID" value="KQK12854"/>
    <property type="gene ID" value="BRADI_1g06420v3"/>
</dbReference>
<dbReference type="Gramene" id="KQK12854">
    <property type="protein sequence ID" value="KQK12854"/>
    <property type="gene ID" value="BRADI_1g06420v3"/>
</dbReference>
<name>A0A0Q3N862_BRADI</name>
<keyword evidence="6" id="KW-1185">Reference proteome</keyword>
<dbReference type="Proteomes" id="UP000008810">
    <property type="component" value="Chromosome 1"/>
</dbReference>
<evidence type="ECO:0000313" key="6">
    <source>
        <dbReference type="Proteomes" id="UP000008810"/>
    </source>
</evidence>